<evidence type="ECO:0000313" key="5">
    <source>
        <dbReference type="Proteomes" id="UP001501371"/>
    </source>
</evidence>
<keyword evidence="3" id="KW-0472">Membrane</keyword>
<evidence type="ECO:0000256" key="2">
    <source>
        <dbReference type="SAM" id="MobiDB-lite"/>
    </source>
</evidence>
<dbReference type="Proteomes" id="UP001501371">
    <property type="component" value="Unassembled WGS sequence"/>
</dbReference>
<feature type="region of interest" description="Disordered" evidence="2">
    <location>
        <begin position="248"/>
        <end position="392"/>
    </location>
</feature>
<proteinExistence type="predicted"/>
<keyword evidence="3" id="KW-1133">Transmembrane helix</keyword>
<dbReference type="RefSeq" id="WP_344276403.1">
    <property type="nucleotide sequence ID" value="NZ_BAAAKV010000026.1"/>
</dbReference>
<organism evidence="4 5">
    <name type="scientific">Streptomyces hebeiensis</name>
    <dbReference type="NCBI Taxonomy" id="229486"/>
    <lineage>
        <taxon>Bacteria</taxon>
        <taxon>Bacillati</taxon>
        <taxon>Actinomycetota</taxon>
        <taxon>Actinomycetes</taxon>
        <taxon>Kitasatosporales</taxon>
        <taxon>Streptomycetaceae</taxon>
        <taxon>Streptomyces</taxon>
    </lineage>
</organism>
<protein>
    <recommendedName>
        <fullName evidence="6">Secreted protein</fullName>
    </recommendedName>
</protein>
<feature type="compositionally biased region" description="Basic and acidic residues" evidence="2">
    <location>
        <begin position="192"/>
        <end position="214"/>
    </location>
</feature>
<feature type="compositionally biased region" description="Low complexity" evidence="2">
    <location>
        <begin position="280"/>
        <end position="295"/>
    </location>
</feature>
<feature type="compositionally biased region" description="Basic and acidic residues" evidence="2">
    <location>
        <begin position="320"/>
        <end position="330"/>
    </location>
</feature>
<gene>
    <name evidence="4" type="ORF">GCM10009654_32070</name>
</gene>
<keyword evidence="1" id="KW-0175">Coiled coil</keyword>
<feature type="region of interest" description="Disordered" evidence="2">
    <location>
        <begin position="183"/>
        <end position="236"/>
    </location>
</feature>
<evidence type="ECO:0000256" key="3">
    <source>
        <dbReference type="SAM" id="Phobius"/>
    </source>
</evidence>
<reference evidence="4 5" key="1">
    <citation type="journal article" date="2019" name="Int. J. Syst. Evol. Microbiol.">
        <title>The Global Catalogue of Microorganisms (GCM) 10K type strain sequencing project: providing services to taxonomists for standard genome sequencing and annotation.</title>
        <authorList>
            <consortium name="The Broad Institute Genomics Platform"/>
            <consortium name="The Broad Institute Genome Sequencing Center for Infectious Disease"/>
            <person name="Wu L."/>
            <person name="Ma J."/>
        </authorList>
    </citation>
    <scope>NUCLEOTIDE SEQUENCE [LARGE SCALE GENOMIC DNA]</scope>
    <source>
        <strain evidence="4 5">JCM 12696</strain>
    </source>
</reference>
<accession>A0ABN1UV69</accession>
<keyword evidence="5" id="KW-1185">Reference proteome</keyword>
<comment type="caution">
    <text evidence="4">The sequence shown here is derived from an EMBL/GenBank/DDBJ whole genome shotgun (WGS) entry which is preliminary data.</text>
</comment>
<evidence type="ECO:0000313" key="4">
    <source>
        <dbReference type="EMBL" id="GAA1172425.1"/>
    </source>
</evidence>
<feature type="transmembrane region" description="Helical" evidence="3">
    <location>
        <begin position="12"/>
        <end position="34"/>
    </location>
</feature>
<name>A0ABN1UV69_9ACTN</name>
<feature type="compositionally biased region" description="Basic and acidic residues" evidence="2">
    <location>
        <begin position="363"/>
        <end position="373"/>
    </location>
</feature>
<feature type="compositionally biased region" description="Basic and acidic residues" evidence="2">
    <location>
        <begin position="382"/>
        <end position="392"/>
    </location>
</feature>
<keyword evidence="3" id="KW-0812">Transmembrane</keyword>
<sequence length="419" mass="43602">MPRGRHRHSPPLHKLLPPSAVAGAAVLCAAGAWFLSEPVVLRGLVAATALAAVTGAVLMRSWDRSAGRRVAELTRARDSDQWKTDERVAELEADVEEARELRAKLEAKLRSKRVELAGLRGEHAALLRRYATAETERASALEGRRRLALEAAAEPKALLPGAGGTPTAAEYVSAARALDELSRNGAAQQARRTVEAARQRDLAERAAEADEPQGKHAAGAGGEQHSRPAPALPTPRVPAASAIVPYSATRPVRRPEGGFDFFGTQGAPAARGTGGDEDTPTGQAPDPGPAPAVDADMPEGTEAMDAANAAEAPAEAADTADTRDAADVKDAAGTSDGTDARAGTDAPDEGGARTPAGASTGRESLESVEREDLADVVGEEVLAERRKSEGRAVGKVIDLTAHDETEQFPLGGLRDRISS</sequence>
<feature type="compositionally biased region" description="Low complexity" evidence="2">
    <location>
        <begin position="301"/>
        <end position="319"/>
    </location>
</feature>
<feature type="transmembrane region" description="Helical" evidence="3">
    <location>
        <begin position="40"/>
        <end position="59"/>
    </location>
</feature>
<dbReference type="EMBL" id="BAAAKV010000026">
    <property type="protein sequence ID" value="GAA1172425.1"/>
    <property type="molecule type" value="Genomic_DNA"/>
</dbReference>
<feature type="coiled-coil region" evidence="1">
    <location>
        <begin position="88"/>
        <end position="136"/>
    </location>
</feature>
<evidence type="ECO:0008006" key="6">
    <source>
        <dbReference type="Google" id="ProtNLM"/>
    </source>
</evidence>
<evidence type="ECO:0000256" key="1">
    <source>
        <dbReference type="SAM" id="Coils"/>
    </source>
</evidence>